<comment type="catalytic activity">
    <reaction evidence="1">
        <text>a 5-methyl-2'-deoxycytidine in DNA + 2-oxoglutarate + O2 = a 5-hydroxymethyl-2'-deoxycytidine in DNA + succinate + CO2</text>
        <dbReference type="Rhea" id="RHEA:52636"/>
        <dbReference type="Rhea" id="RHEA-COMP:11370"/>
        <dbReference type="Rhea" id="RHEA-COMP:13315"/>
        <dbReference type="ChEBI" id="CHEBI:15379"/>
        <dbReference type="ChEBI" id="CHEBI:16526"/>
        <dbReference type="ChEBI" id="CHEBI:16810"/>
        <dbReference type="ChEBI" id="CHEBI:30031"/>
        <dbReference type="ChEBI" id="CHEBI:85454"/>
        <dbReference type="ChEBI" id="CHEBI:136731"/>
        <dbReference type="EC" id="1.14.11.80"/>
    </reaction>
</comment>
<evidence type="ECO:0000313" key="3">
    <source>
        <dbReference type="EMBL" id="EEC19341.1"/>
    </source>
</evidence>
<dbReference type="VEuPathDB" id="VectorBase:ISCI023647"/>
<comment type="catalytic activity">
    <reaction evidence="1">
        <text>a 5-hydroxymethyl-2'-deoxycytidine in DNA + 2-oxoglutarate + O2 = a 5-formyl-2'-deoxycytidine in DNA + succinate + CO2 + H2O</text>
        <dbReference type="Rhea" id="RHEA:53828"/>
        <dbReference type="Rhea" id="RHEA-COMP:13315"/>
        <dbReference type="Rhea" id="RHEA-COMP:13656"/>
        <dbReference type="ChEBI" id="CHEBI:15377"/>
        <dbReference type="ChEBI" id="CHEBI:15379"/>
        <dbReference type="ChEBI" id="CHEBI:16526"/>
        <dbReference type="ChEBI" id="CHEBI:16810"/>
        <dbReference type="ChEBI" id="CHEBI:30031"/>
        <dbReference type="ChEBI" id="CHEBI:136731"/>
        <dbReference type="ChEBI" id="CHEBI:137731"/>
        <dbReference type="EC" id="1.14.11.80"/>
    </reaction>
</comment>
<name>B7QKG9_IXOSC</name>
<keyword evidence="5" id="KW-1185">Reference proteome</keyword>
<dbReference type="EMBL" id="DS959765">
    <property type="protein sequence ID" value="EEC19341.1"/>
    <property type="molecule type" value="Genomic_DNA"/>
</dbReference>
<proteinExistence type="inferred from homology"/>
<gene>
    <name evidence="3" type="ORF">IscW_ISCW023647</name>
</gene>
<dbReference type="GO" id="GO:0040029">
    <property type="term" value="P:epigenetic regulation of gene expression"/>
    <property type="evidence" value="ECO:0007669"/>
    <property type="project" value="InterPro"/>
</dbReference>
<keyword evidence="1" id="KW-0479">Metal-binding</keyword>
<dbReference type="AlphaFoldDB" id="B7QKG9"/>
<reference evidence="3 5" key="1">
    <citation type="submission" date="2008-03" db="EMBL/GenBank/DDBJ databases">
        <title>Annotation of Ixodes scapularis.</title>
        <authorList>
            <consortium name="Ixodes scapularis Genome Project Consortium"/>
            <person name="Caler E."/>
            <person name="Hannick L.I."/>
            <person name="Bidwell S."/>
            <person name="Joardar V."/>
            <person name="Thiagarajan M."/>
            <person name="Amedeo P."/>
            <person name="Galinsky K.J."/>
            <person name="Schobel S."/>
            <person name="Inman J."/>
            <person name="Hostetler J."/>
            <person name="Miller J."/>
            <person name="Hammond M."/>
            <person name="Megy K."/>
            <person name="Lawson D."/>
            <person name="Kodira C."/>
            <person name="Sutton G."/>
            <person name="Meyer J."/>
            <person name="Hill C.A."/>
            <person name="Birren B."/>
            <person name="Nene V."/>
            <person name="Collins F."/>
            <person name="Alarcon-Chaidez F."/>
            <person name="Wikel S."/>
            <person name="Strausberg R."/>
        </authorList>
    </citation>
    <scope>NUCLEOTIDE SEQUENCE [LARGE SCALE GENOMIC DNA]</scope>
    <source>
        <strain evidence="5">Wikel</strain>
        <strain evidence="3">Wikel colony</strain>
    </source>
</reference>
<protein>
    <recommendedName>
        <fullName evidence="1">Methylcytosine dioxygenase TET</fullName>
        <ecNumber evidence="1">1.14.11.80</ecNumber>
    </recommendedName>
</protein>
<reference evidence="4" key="2">
    <citation type="submission" date="2020-05" db="UniProtKB">
        <authorList>
            <consortium name="EnsemblMetazoa"/>
        </authorList>
    </citation>
    <scope>IDENTIFICATION</scope>
    <source>
        <strain evidence="4">wikel</strain>
    </source>
</reference>
<keyword evidence="1" id="KW-0862">Zinc</keyword>
<keyword evidence="1" id="KW-0560">Oxidoreductase</keyword>
<feature type="compositionally biased region" description="Gly residues" evidence="2">
    <location>
        <begin position="197"/>
        <end position="212"/>
    </location>
</feature>
<feature type="compositionally biased region" description="Low complexity" evidence="2">
    <location>
        <begin position="339"/>
        <end position="348"/>
    </location>
</feature>
<feature type="compositionally biased region" description="Low complexity" evidence="2">
    <location>
        <begin position="253"/>
        <end position="276"/>
    </location>
</feature>
<dbReference type="EMBL" id="ABJB010606895">
    <property type="status" value="NOT_ANNOTATED_CDS"/>
    <property type="molecule type" value="Genomic_DNA"/>
</dbReference>
<comment type="cofactor">
    <cofactor evidence="1">
        <name>Fe(2+)</name>
        <dbReference type="ChEBI" id="CHEBI:29033"/>
    </cofactor>
    <text evidence="1">Binds 1 Fe(2+) ion per subunit.</text>
</comment>
<dbReference type="EC" id="1.14.11.80" evidence="1"/>
<dbReference type="GO" id="GO:0141166">
    <property type="term" value="P:chromosomal 5-methylcytosine DNA demethylation pathway"/>
    <property type="evidence" value="ECO:0007669"/>
    <property type="project" value="UniProtKB-UniRule"/>
</dbReference>
<dbReference type="HOGENOM" id="CLU_371008_0_0_1"/>
<organism>
    <name type="scientific">Ixodes scapularis</name>
    <name type="common">Black-legged tick</name>
    <name type="synonym">Deer tick</name>
    <dbReference type="NCBI Taxonomy" id="6945"/>
    <lineage>
        <taxon>Eukaryota</taxon>
        <taxon>Metazoa</taxon>
        <taxon>Ecdysozoa</taxon>
        <taxon>Arthropoda</taxon>
        <taxon>Chelicerata</taxon>
        <taxon>Arachnida</taxon>
        <taxon>Acari</taxon>
        <taxon>Parasitiformes</taxon>
        <taxon>Ixodida</taxon>
        <taxon>Ixodoidea</taxon>
        <taxon>Ixodidae</taxon>
        <taxon>Ixodinae</taxon>
        <taxon>Ixodes</taxon>
    </lineage>
</organism>
<evidence type="ECO:0000313" key="5">
    <source>
        <dbReference type="Proteomes" id="UP000001555"/>
    </source>
</evidence>
<dbReference type="PANTHER" id="PTHR23358">
    <property type="entry name" value="METHYLCYTOSINE DIOXYGENASE TET"/>
    <property type="match status" value="1"/>
</dbReference>
<evidence type="ECO:0000256" key="2">
    <source>
        <dbReference type="SAM" id="MobiDB-lite"/>
    </source>
</evidence>
<dbReference type="EnsemblMetazoa" id="ISCW023647-RA">
    <property type="protein sequence ID" value="ISCW023647-PA"/>
    <property type="gene ID" value="ISCW023647"/>
</dbReference>
<dbReference type="PANTHER" id="PTHR23358:SF6">
    <property type="entry name" value="METHYLCYTOSINE DIOXYGENASE TET"/>
    <property type="match status" value="1"/>
</dbReference>
<sequence>MAASPGNRTNLNGRAVNGGGASTSPYLPQGVPEHLGHPGIGGFPGHSEYQLPPTQKPAPPAQAGQMYEMGPHFGAFPGHPSQALAFNGHMAQHDAGRLGLPGEEGDFPTRHQMMNSRLKTLIQTRQSQKEQGPFQGLETTLGPSVGGSFVHPQADATATASRGFPPLVRSNGGCGAVSGNNNGGNNGGGNNNNNGTNNGGGNNGNGGTGGGNNNPRPLSSNEMPGDAWHDASPSSGPPPGRAGVAELPEFAKNGSSSSSQGSNNNANNNNSEAEFSQPEDQSHESEFAEGGAAETRGGGGGDRSSAPPNGMLPYGSFYGAQEAAEVRKGGEGKVPPPTTSAATTTSAADVHGGGAHYQFTSAATSMSTTTTSASVHGKPCNGPTQPSFAERQSPRGGPFSGAPTSFAPAPHLASMHQERPVPESPTQLRNEVGEAGSGGQTRGNESESTDAAAVTSQPFLSNTTTSMNTYTSIINTYNSFAASCAPSFLAEHQQPKFGGSVEDAARTGGGDASDVDGGRIAVGEFRGLDFGAPPLPHHPGGPEGPRPHYPQYGGAPAAFVPEGPYAVPYGAGNLGNLGNPFPLPPMGAGGPPFAPMSLPGADPWWERLERLRSNAKAEPPACDCYGADETREYRTPRSPSLASSLPAAMLNERGPALRIEKVLYSGKEGKTSQGCPVAKWIIRRSGPSEKVLAVLRHRPGHRCLSAYIVMAIVAWEGVQADMADDLYRTVTHKTVNFGFPTQRRCGTNEQ</sequence>
<keyword evidence="1" id="KW-0223">Dioxygenase</keyword>
<feature type="region of interest" description="Disordered" evidence="2">
    <location>
        <begin position="124"/>
        <end position="151"/>
    </location>
</feature>
<dbReference type="GO" id="GO:0005634">
    <property type="term" value="C:nucleus"/>
    <property type="evidence" value="ECO:0007669"/>
    <property type="project" value="UniProtKB-UniRule"/>
</dbReference>
<dbReference type="GO" id="GO:0008270">
    <property type="term" value="F:zinc ion binding"/>
    <property type="evidence" value="ECO:0007669"/>
    <property type="project" value="UniProtKB-UniRule"/>
</dbReference>
<feature type="region of interest" description="Disordered" evidence="2">
    <location>
        <begin position="185"/>
        <end position="351"/>
    </location>
</feature>
<dbReference type="EMBL" id="ABJB010857981">
    <property type="status" value="NOT_ANNOTATED_CDS"/>
    <property type="molecule type" value="Genomic_DNA"/>
</dbReference>
<comment type="cofactor">
    <cofactor evidence="1">
        <name>Zn(2+)</name>
        <dbReference type="ChEBI" id="CHEBI:29105"/>
    </cofactor>
    <text evidence="1">The zinc ions have a structural role.</text>
</comment>
<comment type="similarity">
    <text evidence="1">Belongs to the TET family.</text>
</comment>
<comment type="catalytic activity">
    <reaction evidence="1">
        <text>a 5-formyl-2'-deoxycytidine in DNA + 2-oxoglutarate + O2 = a 5-carboxyl-2'-deoxycytidine in DNA + succinate + CO2 + H(+)</text>
        <dbReference type="Rhea" id="RHEA:53832"/>
        <dbReference type="Rhea" id="RHEA-COMP:13656"/>
        <dbReference type="Rhea" id="RHEA-COMP:13657"/>
        <dbReference type="ChEBI" id="CHEBI:15378"/>
        <dbReference type="ChEBI" id="CHEBI:15379"/>
        <dbReference type="ChEBI" id="CHEBI:16526"/>
        <dbReference type="ChEBI" id="CHEBI:16810"/>
        <dbReference type="ChEBI" id="CHEBI:30031"/>
        <dbReference type="ChEBI" id="CHEBI:137731"/>
        <dbReference type="ChEBI" id="CHEBI:137732"/>
        <dbReference type="EC" id="1.14.11.80"/>
    </reaction>
</comment>
<accession>B7QKG9</accession>
<dbReference type="VEuPathDB" id="VectorBase:ISCP_018990"/>
<dbReference type="STRING" id="6945.B7QKG9"/>
<feature type="region of interest" description="Disordered" evidence="2">
    <location>
        <begin position="370"/>
        <end position="464"/>
    </location>
</feature>
<dbReference type="InterPro" id="IPR040175">
    <property type="entry name" value="TET1/2/3"/>
</dbReference>
<keyword evidence="1" id="KW-0408">Iron</keyword>
<evidence type="ECO:0000313" key="4">
    <source>
        <dbReference type="EnsemblMetazoa" id="ISCW023647-PA"/>
    </source>
</evidence>
<feature type="region of interest" description="Disordered" evidence="2">
    <location>
        <begin position="1"/>
        <end position="65"/>
    </location>
</feature>
<dbReference type="PaxDb" id="6945-B7QKG9"/>
<evidence type="ECO:0000256" key="1">
    <source>
        <dbReference type="RuleBase" id="RU367064"/>
    </source>
</evidence>
<dbReference type="OrthoDB" id="8854879at2759"/>
<dbReference type="InParanoid" id="B7QKG9"/>
<feature type="compositionally biased region" description="Polar residues" evidence="2">
    <location>
        <begin position="1"/>
        <end position="12"/>
    </location>
</feature>
<dbReference type="GO" id="GO:0070579">
    <property type="term" value="F:DNA 5-methylcytosine dioxygenase activity"/>
    <property type="evidence" value="ECO:0007669"/>
    <property type="project" value="UniProtKB-UniRule"/>
</dbReference>
<comment type="function">
    <text evidence="1">Dioxygenase that catalyzes the conversion of the modified genomic base 5-methylcytosine (5mC) into 5-hydroxymethylcytosine (5hmC) and plays a key role in epigenetic chromatin reprogramming during embryonic development.</text>
</comment>
<dbReference type="VEuPathDB" id="VectorBase:ISCW023647"/>
<dbReference type="Proteomes" id="UP000001555">
    <property type="component" value="Unassembled WGS sequence"/>
</dbReference>